<dbReference type="EMBL" id="MU277198">
    <property type="protein sequence ID" value="KAI0064673.1"/>
    <property type="molecule type" value="Genomic_DNA"/>
</dbReference>
<reference evidence="1" key="1">
    <citation type="submission" date="2021-03" db="EMBL/GenBank/DDBJ databases">
        <authorList>
            <consortium name="DOE Joint Genome Institute"/>
            <person name="Ahrendt S."/>
            <person name="Looney B.P."/>
            <person name="Miyauchi S."/>
            <person name="Morin E."/>
            <person name="Drula E."/>
            <person name="Courty P.E."/>
            <person name="Chicoki N."/>
            <person name="Fauchery L."/>
            <person name="Kohler A."/>
            <person name="Kuo A."/>
            <person name="Labutti K."/>
            <person name="Pangilinan J."/>
            <person name="Lipzen A."/>
            <person name="Riley R."/>
            <person name="Andreopoulos W."/>
            <person name="He G."/>
            <person name="Johnson J."/>
            <person name="Barry K.W."/>
            <person name="Grigoriev I.V."/>
            <person name="Nagy L."/>
            <person name="Hibbett D."/>
            <person name="Henrissat B."/>
            <person name="Matheny P.B."/>
            <person name="Labbe J."/>
            <person name="Martin F."/>
        </authorList>
    </citation>
    <scope>NUCLEOTIDE SEQUENCE</scope>
    <source>
        <strain evidence="1">HHB10654</strain>
    </source>
</reference>
<evidence type="ECO:0000313" key="1">
    <source>
        <dbReference type="EMBL" id="KAI0064673.1"/>
    </source>
</evidence>
<protein>
    <submittedName>
        <fullName evidence="1">Uncharacterized protein</fullName>
    </submittedName>
</protein>
<dbReference type="Proteomes" id="UP000814140">
    <property type="component" value="Unassembled WGS sequence"/>
</dbReference>
<comment type="caution">
    <text evidence="1">The sequence shown here is derived from an EMBL/GenBank/DDBJ whole genome shotgun (WGS) entry which is preliminary data.</text>
</comment>
<name>A0ACB8T920_9AGAM</name>
<sequence length="527" mass="58649">MDSDDGSSFGTDLSDGGFPPDAELPPLPPFPPRRFKTTLTPIHGAYVVFTLDPVATLESLEDPVATELARQIPRRKYVGCLAMNLDLPSRLRRYNKCTCIILSQGLPQASEEDGVEETMCIPINPAQHPTGRAGVTISPPLPWENLYHHSLLALELRLKPEDGDYSTSPLVSREDLWHLNMSFHDDNVRRQQLLRIYDPPPADVHSEPALTPALESMPISPVLAQPVERNADLGAISMAEPTAFDGLDTPFAEEHHPLGSSEVASMRNSHREDVSVMDDRSSSFSRPDTSESEDSEEIPPEQVLEMTFQKMIMGYEEPEDRFLPVAEFSLDMSTATEFCDARQLHADIETLEKIQHESEQRTRAHKKRLEQQRLEQWARSVSEHSLVQPTTFAESKPESDSTKASPIKPGRTCARLSAVWPRVKSRYTAVKQCIKAYFIRCARRPRPTRNQSNSSTMSRLWSNCTLGCISPAKKCLSSGSPASGQGSIEEKSSSRTSDTHALKRRVLSSVGWARRKVSVSSASPHGL</sequence>
<evidence type="ECO:0000313" key="2">
    <source>
        <dbReference type="Proteomes" id="UP000814140"/>
    </source>
</evidence>
<organism evidence="1 2">
    <name type="scientific">Artomyces pyxidatus</name>
    <dbReference type="NCBI Taxonomy" id="48021"/>
    <lineage>
        <taxon>Eukaryota</taxon>
        <taxon>Fungi</taxon>
        <taxon>Dikarya</taxon>
        <taxon>Basidiomycota</taxon>
        <taxon>Agaricomycotina</taxon>
        <taxon>Agaricomycetes</taxon>
        <taxon>Russulales</taxon>
        <taxon>Auriscalpiaceae</taxon>
        <taxon>Artomyces</taxon>
    </lineage>
</organism>
<accession>A0ACB8T920</accession>
<reference evidence="1" key="2">
    <citation type="journal article" date="2022" name="New Phytol.">
        <title>Evolutionary transition to the ectomycorrhizal habit in the genomes of a hyperdiverse lineage of mushroom-forming fungi.</title>
        <authorList>
            <person name="Looney B."/>
            <person name="Miyauchi S."/>
            <person name="Morin E."/>
            <person name="Drula E."/>
            <person name="Courty P.E."/>
            <person name="Kohler A."/>
            <person name="Kuo A."/>
            <person name="LaButti K."/>
            <person name="Pangilinan J."/>
            <person name="Lipzen A."/>
            <person name="Riley R."/>
            <person name="Andreopoulos W."/>
            <person name="He G."/>
            <person name="Johnson J."/>
            <person name="Nolan M."/>
            <person name="Tritt A."/>
            <person name="Barry K.W."/>
            <person name="Grigoriev I.V."/>
            <person name="Nagy L.G."/>
            <person name="Hibbett D."/>
            <person name="Henrissat B."/>
            <person name="Matheny P.B."/>
            <person name="Labbe J."/>
            <person name="Martin F.M."/>
        </authorList>
    </citation>
    <scope>NUCLEOTIDE SEQUENCE</scope>
    <source>
        <strain evidence="1">HHB10654</strain>
    </source>
</reference>
<keyword evidence="2" id="KW-1185">Reference proteome</keyword>
<proteinExistence type="predicted"/>
<gene>
    <name evidence="1" type="ORF">BV25DRAFT_1823077</name>
</gene>